<sequence length="314" mass="34899">MSVDEFLKQMKEDTPLRSSIALSNDSLRIDNTPLEIDNDSAYDDDSIPLDDNELDELAAVPDIATCLAQLKEPASETTQDHINGTEIAIRWLRQALASDTPYDSAELLECLTVVADLAADTCSRLHNAAPETSKYHCINGTVIVGRWLREALASDASCGSAQLLECLTIMTHLATWTAVLLHEANPANTRPTTIWREYHGLSPETARLILAKDIKSVHAVADAVSKEKFHVTFDTGNDTVLRRLVQELLRDYERVPDTDVELMLQQNPVYSVGRSIDITDLVTIRVYSHSANLVSRWLVDLDEHLLRLVLGVSQ</sequence>
<dbReference type="EMBL" id="CAUYUE010000005">
    <property type="protein sequence ID" value="CAK0777047.1"/>
    <property type="molecule type" value="Genomic_DNA"/>
</dbReference>
<accession>A0AAV1I447</accession>
<gene>
    <name evidence="1" type="ORF">CVIRNUC_004445</name>
</gene>
<comment type="caution">
    <text evidence="1">The sequence shown here is derived from an EMBL/GenBank/DDBJ whole genome shotgun (WGS) entry which is preliminary data.</text>
</comment>
<organism evidence="1 2">
    <name type="scientific">Coccomyxa viridis</name>
    <dbReference type="NCBI Taxonomy" id="1274662"/>
    <lineage>
        <taxon>Eukaryota</taxon>
        <taxon>Viridiplantae</taxon>
        <taxon>Chlorophyta</taxon>
        <taxon>core chlorophytes</taxon>
        <taxon>Trebouxiophyceae</taxon>
        <taxon>Trebouxiophyceae incertae sedis</taxon>
        <taxon>Coccomyxaceae</taxon>
        <taxon>Coccomyxa</taxon>
    </lineage>
</organism>
<evidence type="ECO:0000313" key="1">
    <source>
        <dbReference type="EMBL" id="CAK0777047.1"/>
    </source>
</evidence>
<protein>
    <submittedName>
        <fullName evidence="1">Uncharacterized protein</fullName>
    </submittedName>
</protein>
<name>A0AAV1I447_9CHLO</name>
<reference evidence="1 2" key="1">
    <citation type="submission" date="2023-10" db="EMBL/GenBank/DDBJ databases">
        <authorList>
            <person name="Maclean D."/>
            <person name="Macfadyen A."/>
        </authorList>
    </citation>
    <scope>NUCLEOTIDE SEQUENCE [LARGE SCALE GENOMIC DNA]</scope>
</reference>
<keyword evidence="2" id="KW-1185">Reference proteome</keyword>
<proteinExistence type="predicted"/>
<dbReference type="AlphaFoldDB" id="A0AAV1I447"/>
<dbReference type="Proteomes" id="UP001314263">
    <property type="component" value="Unassembled WGS sequence"/>
</dbReference>
<evidence type="ECO:0000313" key="2">
    <source>
        <dbReference type="Proteomes" id="UP001314263"/>
    </source>
</evidence>